<sequence>MHPTTIATLLTFTARAHATIVLPQGTGPYRSTLSVAELIDKSRLDPFNASHVRRLMVSRFDPIPAKACNPIQVPYFPPTTAALENEILAAYDFPKIIEQFVLEVCEDKDHLNQEIGKRKFPIALYSPGLNTTRLFGSSIAQEIASHGFTVITIDHPYDVDITEFPNGDVILGGHVKKPTANSTASVDHAVEVRARDVSFILDTLSIKKGKDQVVMFGQSFGGAATATSLLYDKRIRAGVNVDGTMFGHALNSSLGALGYPQSFVLWGAPGHNTSSDPTWGQFWNTLKQSPYVDYKREFSKLNSTHGSYWDLAVLVDTANIRDNLSEIAKSLIGPDSGFRVSTIMGRYLSAFFSYTLGLKGEDEVLKGPSNEFPEVVQLGR</sequence>
<evidence type="ECO:0000313" key="6">
    <source>
        <dbReference type="EMBL" id="KAH7130148.1"/>
    </source>
</evidence>
<dbReference type="PANTHER" id="PTHR10272">
    <property type="entry name" value="PLATELET-ACTIVATING FACTOR ACETYLHYDROLASE"/>
    <property type="match status" value="1"/>
</dbReference>
<dbReference type="EMBL" id="JAGMWT010000004">
    <property type="protein sequence ID" value="KAH7130148.1"/>
    <property type="molecule type" value="Genomic_DNA"/>
</dbReference>
<evidence type="ECO:0000256" key="1">
    <source>
        <dbReference type="ARBA" id="ARBA00013201"/>
    </source>
</evidence>
<name>A0A9P9E3D3_9PLEO</name>
<reference evidence="6" key="1">
    <citation type="journal article" date="2021" name="Nat. Commun.">
        <title>Genetic determinants of endophytism in the Arabidopsis root mycobiome.</title>
        <authorList>
            <person name="Mesny F."/>
            <person name="Miyauchi S."/>
            <person name="Thiergart T."/>
            <person name="Pickel B."/>
            <person name="Atanasova L."/>
            <person name="Karlsson M."/>
            <person name="Huettel B."/>
            <person name="Barry K.W."/>
            <person name="Haridas S."/>
            <person name="Chen C."/>
            <person name="Bauer D."/>
            <person name="Andreopoulos W."/>
            <person name="Pangilinan J."/>
            <person name="LaButti K."/>
            <person name="Riley R."/>
            <person name="Lipzen A."/>
            <person name="Clum A."/>
            <person name="Drula E."/>
            <person name="Henrissat B."/>
            <person name="Kohler A."/>
            <person name="Grigoriev I.V."/>
            <person name="Martin F.M."/>
            <person name="Hacquard S."/>
        </authorList>
    </citation>
    <scope>NUCLEOTIDE SEQUENCE</scope>
    <source>
        <strain evidence="6">MPI-CAGE-CH-0243</strain>
    </source>
</reference>
<evidence type="ECO:0000313" key="7">
    <source>
        <dbReference type="Proteomes" id="UP000700596"/>
    </source>
</evidence>
<dbReference type="OrthoDB" id="2363873at2759"/>
<accession>A0A9P9E3D3</accession>
<dbReference type="GO" id="GO:0016042">
    <property type="term" value="P:lipid catabolic process"/>
    <property type="evidence" value="ECO:0007669"/>
    <property type="project" value="UniProtKB-KW"/>
</dbReference>
<dbReference type="SUPFAM" id="SSF53474">
    <property type="entry name" value="alpha/beta-Hydrolases"/>
    <property type="match status" value="1"/>
</dbReference>
<dbReference type="Gene3D" id="3.40.50.1820">
    <property type="entry name" value="alpha/beta hydrolase"/>
    <property type="match status" value="1"/>
</dbReference>
<keyword evidence="3" id="KW-0442">Lipid degradation</keyword>
<dbReference type="AlphaFoldDB" id="A0A9P9E3D3"/>
<keyword evidence="7" id="KW-1185">Reference proteome</keyword>
<protein>
    <recommendedName>
        <fullName evidence="1">1-alkyl-2-acetylglycerophosphocholine esterase</fullName>
        <ecNumber evidence="1">3.1.1.47</ecNumber>
    </recommendedName>
</protein>
<evidence type="ECO:0000256" key="5">
    <source>
        <dbReference type="SAM" id="SignalP"/>
    </source>
</evidence>
<keyword evidence="2" id="KW-0378">Hydrolase</keyword>
<dbReference type="Pfam" id="PF03403">
    <property type="entry name" value="PAF-AH_p_II"/>
    <property type="match status" value="2"/>
</dbReference>
<proteinExistence type="predicted"/>
<feature type="signal peptide" evidence="5">
    <location>
        <begin position="1"/>
        <end position="18"/>
    </location>
</feature>
<evidence type="ECO:0000256" key="4">
    <source>
        <dbReference type="ARBA" id="ARBA00023098"/>
    </source>
</evidence>
<evidence type="ECO:0000256" key="2">
    <source>
        <dbReference type="ARBA" id="ARBA00022801"/>
    </source>
</evidence>
<keyword evidence="4" id="KW-0443">Lipid metabolism</keyword>
<dbReference type="EC" id="3.1.1.47" evidence="1"/>
<evidence type="ECO:0000256" key="3">
    <source>
        <dbReference type="ARBA" id="ARBA00022963"/>
    </source>
</evidence>
<organism evidence="6 7">
    <name type="scientific">Dendryphion nanum</name>
    <dbReference type="NCBI Taxonomy" id="256645"/>
    <lineage>
        <taxon>Eukaryota</taxon>
        <taxon>Fungi</taxon>
        <taxon>Dikarya</taxon>
        <taxon>Ascomycota</taxon>
        <taxon>Pezizomycotina</taxon>
        <taxon>Dothideomycetes</taxon>
        <taxon>Pleosporomycetidae</taxon>
        <taxon>Pleosporales</taxon>
        <taxon>Torulaceae</taxon>
        <taxon>Dendryphion</taxon>
    </lineage>
</organism>
<dbReference type="PANTHER" id="PTHR10272:SF14">
    <property type="entry name" value="PAF ACETYLHYDROLASE FAMILY PROTEIN"/>
    <property type="match status" value="1"/>
</dbReference>
<gene>
    <name evidence="6" type="ORF">B0J11DRAFT_457147</name>
</gene>
<dbReference type="InterPro" id="IPR029058">
    <property type="entry name" value="AB_hydrolase_fold"/>
</dbReference>
<keyword evidence="5" id="KW-0732">Signal</keyword>
<feature type="chain" id="PRO_5040424959" description="1-alkyl-2-acetylglycerophosphocholine esterase" evidence="5">
    <location>
        <begin position="19"/>
        <end position="380"/>
    </location>
</feature>
<dbReference type="Proteomes" id="UP000700596">
    <property type="component" value="Unassembled WGS sequence"/>
</dbReference>
<dbReference type="GO" id="GO:0003847">
    <property type="term" value="F:1-alkyl-2-acetylglycerophosphocholine esterase activity"/>
    <property type="evidence" value="ECO:0007669"/>
    <property type="project" value="UniProtKB-EC"/>
</dbReference>
<comment type="caution">
    <text evidence="6">The sequence shown here is derived from an EMBL/GenBank/DDBJ whole genome shotgun (WGS) entry which is preliminary data.</text>
</comment>